<reference evidence="3" key="2">
    <citation type="journal article" date="2019" name="Nat. Commun.">
        <title>Spatiotemporal dynamics of multidrug resistant bacteria on intensive care unit surfaces.</title>
        <authorList>
            <person name="D'Souza A.W."/>
            <person name="Potter R.F."/>
            <person name="Wallace M."/>
            <person name="Shupe A."/>
            <person name="Patel S."/>
            <person name="Sun X."/>
            <person name="Gul D."/>
            <person name="Kwon J.H."/>
            <person name="Andleeb S."/>
            <person name="Burnham C.D."/>
            <person name="Dantas G."/>
        </authorList>
    </citation>
    <scope>NUCLEOTIDE SEQUENCE</scope>
    <source>
        <strain evidence="3">AL_065</strain>
    </source>
</reference>
<sequence>MKFGALKTPEAMGRELGHRLKQARLNLDLTQEEVGLSAGVSRYTIKNLEQGRGNIQDLMAVLIALESTDQLDHLMPPQQISPIELLKLRGRMRKRASGSHNKTVSNKKIDKTNRREEDLGW</sequence>
<evidence type="ECO:0000259" key="2">
    <source>
        <dbReference type="PROSITE" id="PS50943"/>
    </source>
</evidence>
<feature type="region of interest" description="Disordered" evidence="1">
    <location>
        <begin position="92"/>
        <end position="121"/>
    </location>
</feature>
<reference evidence="3" key="3">
    <citation type="submission" date="2021-06" db="EMBL/GenBank/DDBJ databases">
        <authorList>
            <person name="Diorio-Toth L."/>
        </authorList>
    </citation>
    <scope>NUCLEOTIDE SEQUENCE</scope>
    <source>
        <strain evidence="3">AL_065</strain>
    </source>
</reference>
<organism evidence="3 4">
    <name type="scientific">Acinetobacter lwoffii</name>
    <dbReference type="NCBI Taxonomy" id="28090"/>
    <lineage>
        <taxon>Bacteria</taxon>
        <taxon>Pseudomonadati</taxon>
        <taxon>Pseudomonadota</taxon>
        <taxon>Gammaproteobacteria</taxon>
        <taxon>Moraxellales</taxon>
        <taxon>Moraxellaceae</taxon>
        <taxon>Acinetobacter</taxon>
    </lineage>
</organism>
<dbReference type="EMBL" id="CP078045">
    <property type="protein sequence ID" value="QXR06184.1"/>
    <property type="molecule type" value="Genomic_DNA"/>
</dbReference>
<dbReference type="GO" id="GO:0003677">
    <property type="term" value="F:DNA binding"/>
    <property type="evidence" value="ECO:0007669"/>
    <property type="project" value="InterPro"/>
</dbReference>
<dbReference type="Pfam" id="PF13560">
    <property type="entry name" value="HTH_31"/>
    <property type="match status" value="1"/>
</dbReference>
<dbReference type="AlphaFoldDB" id="A0AAJ4P264"/>
<reference evidence="3" key="1">
    <citation type="submission" date="2018-10" db="EMBL/GenBank/DDBJ databases">
        <authorList>
            <person name="D'Souza A.W."/>
            <person name="Potter R.F."/>
            <person name="Wallace M."/>
            <person name="Shupe A."/>
            <person name="Patel S."/>
            <person name="Sun S."/>
            <person name="Gul D."/>
            <person name="Kwon J.H."/>
            <person name="Andleeb S."/>
            <person name="Burnham C.-A.D."/>
            <person name="Dantas G."/>
        </authorList>
    </citation>
    <scope>NUCLEOTIDE SEQUENCE</scope>
    <source>
        <strain evidence="3">AL_065</strain>
    </source>
</reference>
<feature type="domain" description="HTH cro/C1-type" evidence="2">
    <location>
        <begin position="20"/>
        <end position="71"/>
    </location>
</feature>
<dbReference type="CDD" id="cd00093">
    <property type="entry name" value="HTH_XRE"/>
    <property type="match status" value="1"/>
</dbReference>
<dbReference type="PROSITE" id="PS50943">
    <property type="entry name" value="HTH_CROC1"/>
    <property type="match status" value="1"/>
</dbReference>
<dbReference type="InterPro" id="IPR001387">
    <property type="entry name" value="Cro/C1-type_HTH"/>
</dbReference>
<evidence type="ECO:0000313" key="4">
    <source>
        <dbReference type="Proteomes" id="UP000293391"/>
    </source>
</evidence>
<gene>
    <name evidence="3" type="ORF">EVX74_008515</name>
</gene>
<evidence type="ECO:0000256" key="1">
    <source>
        <dbReference type="SAM" id="MobiDB-lite"/>
    </source>
</evidence>
<dbReference type="RefSeq" id="WP_129717835.1">
    <property type="nucleotide sequence ID" value="NZ_CP078045.1"/>
</dbReference>
<protein>
    <submittedName>
        <fullName evidence="3">Helix-turn-helix domain-containing protein</fullName>
    </submittedName>
</protein>
<feature type="compositionally biased region" description="Basic and acidic residues" evidence="1">
    <location>
        <begin position="107"/>
        <end position="121"/>
    </location>
</feature>
<dbReference type="Proteomes" id="UP000293391">
    <property type="component" value="Chromosome"/>
</dbReference>
<dbReference type="SUPFAM" id="SSF47413">
    <property type="entry name" value="lambda repressor-like DNA-binding domains"/>
    <property type="match status" value="1"/>
</dbReference>
<name>A0AAJ4P264_ACILW</name>
<dbReference type="Gene3D" id="1.10.260.40">
    <property type="entry name" value="lambda repressor-like DNA-binding domains"/>
    <property type="match status" value="1"/>
</dbReference>
<evidence type="ECO:0000313" key="3">
    <source>
        <dbReference type="EMBL" id="QXR06184.1"/>
    </source>
</evidence>
<dbReference type="InterPro" id="IPR010982">
    <property type="entry name" value="Lambda_DNA-bd_dom_sf"/>
</dbReference>
<accession>A0AAJ4P264</accession>
<dbReference type="SMART" id="SM00530">
    <property type="entry name" value="HTH_XRE"/>
    <property type="match status" value="1"/>
</dbReference>
<proteinExistence type="predicted"/>